<dbReference type="OrthoDB" id="9804153at2"/>
<reference evidence="2 3" key="1">
    <citation type="submission" date="2019-06" db="EMBL/GenBank/DDBJ databases">
        <title>A novel species of marine bacteria.</title>
        <authorList>
            <person name="Wang Y."/>
        </authorList>
    </citation>
    <scope>NUCLEOTIDE SEQUENCE [LARGE SCALE GENOMIC DNA]</scope>
    <source>
        <strain evidence="2 3">MA1-10</strain>
    </source>
</reference>
<dbReference type="PROSITE" id="PS51186">
    <property type="entry name" value="GNAT"/>
    <property type="match status" value="1"/>
</dbReference>
<evidence type="ECO:0000313" key="2">
    <source>
        <dbReference type="EMBL" id="TQV69159.1"/>
    </source>
</evidence>
<keyword evidence="3" id="KW-1185">Reference proteome</keyword>
<name>A0A545SW24_9RHOB</name>
<dbReference type="PANTHER" id="PTHR43792:SF1">
    <property type="entry name" value="N-ACETYLTRANSFERASE DOMAIN-CONTAINING PROTEIN"/>
    <property type="match status" value="1"/>
</dbReference>
<accession>A0A545SW24</accession>
<dbReference type="PANTHER" id="PTHR43792">
    <property type="entry name" value="GNAT FAMILY, PUTATIVE (AFU_ORTHOLOGUE AFUA_3G00765)-RELATED-RELATED"/>
    <property type="match status" value="1"/>
</dbReference>
<proteinExistence type="predicted"/>
<dbReference type="Pfam" id="PF13302">
    <property type="entry name" value="Acetyltransf_3"/>
    <property type="match status" value="1"/>
</dbReference>
<sequence>MLSVALRHNALSRAWQPRGQACVILRTERLVLRPPRQDDLEALHHIFSNSDAMRYWSHLAHDTLARTQQTLDGMIASNRETGLEFVIEFDGKVIGKAGIWRLAELGYILHPKYWGQGIARESLAAILGATWDVHPTVRDITAEIDPRNMASARLLTHFGFRLTHSAPATIQINGEWCDSDYYALERSRKDNP</sequence>
<dbReference type="EMBL" id="VICH01000004">
    <property type="protein sequence ID" value="TQV69159.1"/>
    <property type="molecule type" value="Genomic_DNA"/>
</dbReference>
<evidence type="ECO:0000313" key="3">
    <source>
        <dbReference type="Proteomes" id="UP000315816"/>
    </source>
</evidence>
<dbReference type="Gene3D" id="3.40.630.30">
    <property type="match status" value="1"/>
</dbReference>
<dbReference type="SUPFAM" id="SSF55729">
    <property type="entry name" value="Acyl-CoA N-acyltransferases (Nat)"/>
    <property type="match status" value="1"/>
</dbReference>
<feature type="domain" description="N-acetyltransferase" evidence="1">
    <location>
        <begin position="30"/>
        <end position="187"/>
    </location>
</feature>
<organism evidence="2 3">
    <name type="scientific">Aliiroseovarius halocynthiae</name>
    <dbReference type="NCBI Taxonomy" id="985055"/>
    <lineage>
        <taxon>Bacteria</taxon>
        <taxon>Pseudomonadati</taxon>
        <taxon>Pseudomonadota</taxon>
        <taxon>Alphaproteobacteria</taxon>
        <taxon>Rhodobacterales</taxon>
        <taxon>Paracoccaceae</taxon>
        <taxon>Aliiroseovarius</taxon>
    </lineage>
</organism>
<keyword evidence="2" id="KW-0808">Transferase</keyword>
<dbReference type="AlphaFoldDB" id="A0A545SW24"/>
<protein>
    <submittedName>
        <fullName evidence="2">GNAT family N-acetyltransferase</fullName>
    </submittedName>
</protein>
<dbReference type="InterPro" id="IPR051531">
    <property type="entry name" value="N-acetyltransferase"/>
</dbReference>
<dbReference type="InterPro" id="IPR000182">
    <property type="entry name" value="GNAT_dom"/>
</dbReference>
<dbReference type="GO" id="GO:0016747">
    <property type="term" value="F:acyltransferase activity, transferring groups other than amino-acyl groups"/>
    <property type="evidence" value="ECO:0007669"/>
    <property type="project" value="InterPro"/>
</dbReference>
<dbReference type="CDD" id="cd04301">
    <property type="entry name" value="NAT_SF"/>
    <property type="match status" value="1"/>
</dbReference>
<gene>
    <name evidence="2" type="ORF">FIL88_06235</name>
</gene>
<comment type="caution">
    <text evidence="2">The sequence shown here is derived from an EMBL/GenBank/DDBJ whole genome shotgun (WGS) entry which is preliminary data.</text>
</comment>
<evidence type="ECO:0000259" key="1">
    <source>
        <dbReference type="PROSITE" id="PS51186"/>
    </source>
</evidence>
<dbReference type="Proteomes" id="UP000315816">
    <property type="component" value="Unassembled WGS sequence"/>
</dbReference>
<dbReference type="InterPro" id="IPR016181">
    <property type="entry name" value="Acyl_CoA_acyltransferase"/>
</dbReference>